<keyword evidence="3" id="KW-1185">Reference proteome</keyword>
<evidence type="ECO:0000313" key="3">
    <source>
        <dbReference type="Proteomes" id="UP000269721"/>
    </source>
</evidence>
<reference evidence="3" key="1">
    <citation type="journal article" date="2018" name="Nat. Microbiol.">
        <title>Leveraging single-cell genomics to expand the fungal tree of life.</title>
        <authorList>
            <person name="Ahrendt S.R."/>
            <person name="Quandt C.A."/>
            <person name="Ciobanu D."/>
            <person name="Clum A."/>
            <person name="Salamov A."/>
            <person name="Andreopoulos B."/>
            <person name="Cheng J.F."/>
            <person name="Woyke T."/>
            <person name="Pelin A."/>
            <person name="Henrissat B."/>
            <person name="Reynolds N.K."/>
            <person name="Benny G.L."/>
            <person name="Smith M.E."/>
            <person name="James T.Y."/>
            <person name="Grigoriev I.V."/>
        </authorList>
    </citation>
    <scope>NUCLEOTIDE SEQUENCE [LARGE SCALE GENOMIC DNA]</scope>
</reference>
<accession>A0A4P9WUM2</accession>
<protein>
    <submittedName>
        <fullName evidence="2">Uncharacterized protein</fullName>
    </submittedName>
</protein>
<dbReference type="AlphaFoldDB" id="A0A4P9WUM2"/>
<dbReference type="Proteomes" id="UP000269721">
    <property type="component" value="Unassembled WGS sequence"/>
</dbReference>
<gene>
    <name evidence="2" type="ORF">BDK51DRAFT_48561</name>
</gene>
<name>A0A4P9WUM2_9FUNG</name>
<organism evidence="2 3">
    <name type="scientific">Blyttiomyces helicus</name>
    <dbReference type="NCBI Taxonomy" id="388810"/>
    <lineage>
        <taxon>Eukaryota</taxon>
        <taxon>Fungi</taxon>
        <taxon>Fungi incertae sedis</taxon>
        <taxon>Chytridiomycota</taxon>
        <taxon>Chytridiomycota incertae sedis</taxon>
        <taxon>Chytridiomycetes</taxon>
        <taxon>Chytridiomycetes incertae sedis</taxon>
        <taxon>Blyttiomyces</taxon>
    </lineage>
</organism>
<proteinExistence type="predicted"/>
<feature type="region of interest" description="Disordered" evidence="1">
    <location>
        <begin position="241"/>
        <end position="304"/>
    </location>
</feature>
<evidence type="ECO:0000256" key="1">
    <source>
        <dbReference type="SAM" id="MobiDB-lite"/>
    </source>
</evidence>
<dbReference type="EMBL" id="KZ993815">
    <property type="protein sequence ID" value="RKO94816.1"/>
    <property type="molecule type" value="Genomic_DNA"/>
</dbReference>
<sequence length="384" mass="40943">MSSVVSIELQLLDDHVEVVKVKWFGGGVGGSAAGGALSFSKSQSSAILTFVHTMNSSAISPRTFCVAFVKYPSAVNEVSPDNPHPPSVSPTSGFRSIDATIIRGNLKNVRMHIGYVYSIYGENSLATVFLSSANPKFPHRFAPKGARTPRRPNEPPPIIPTPEDSFDELPGYLNFTHPVRLRPVPLPLNGGPVRILTIRPPGHAILAVTGALLPRPISLSASQHEYLTTLHDGYWRGDRFSDDDALPPNPGGGLDGDGDANEGGLLDSSDSVFLPSEATFGGADDLEEDEHREEAGAQEGGNVGPAEVDLFAMRTLAPGQTWANLVAQTLGPFIADDETEDDTDDDTTPVYEAFLLPLVSSSSDCTPLERSELIGLVQDALTAF</sequence>
<evidence type="ECO:0000313" key="2">
    <source>
        <dbReference type="EMBL" id="RKO94816.1"/>
    </source>
</evidence>